<protein>
    <recommendedName>
        <fullName evidence="1">Reverse transcriptase zinc-binding domain-containing protein</fullName>
    </recommendedName>
</protein>
<dbReference type="InterPro" id="IPR026960">
    <property type="entry name" value="RVT-Znf"/>
</dbReference>
<sequence>SNEVVWNRLFCGNPARPRALMTLWQACHGRLPTKDRLLRFGMLGDKICCFCEGPESHDHLFFGCSVLGDVWKQVLEWIQVKHHPQEWNEELKWIIRHGKGKGHKASILKLEVTETVYGIWKYRN</sequence>
<name>A0A0B2R2Y1_GLYSO</name>
<evidence type="ECO:0000313" key="2">
    <source>
        <dbReference type="EMBL" id="KHN28461.1"/>
    </source>
</evidence>
<dbReference type="Pfam" id="PF13966">
    <property type="entry name" value="zf-RVT"/>
    <property type="match status" value="1"/>
</dbReference>
<gene>
    <name evidence="2" type="ORF">glysoja_035842</name>
</gene>
<dbReference type="AlphaFoldDB" id="A0A0B2R2Y1"/>
<proteinExistence type="predicted"/>
<feature type="domain" description="Reverse transcriptase zinc-binding" evidence="1">
    <location>
        <begin position="3"/>
        <end position="71"/>
    </location>
</feature>
<feature type="non-terminal residue" evidence="2">
    <location>
        <position position="1"/>
    </location>
</feature>
<dbReference type="EMBL" id="KN652700">
    <property type="protein sequence ID" value="KHN28461.1"/>
    <property type="molecule type" value="Genomic_DNA"/>
</dbReference>
<organism evidence="2">
    <name type="scientific">Glycine soja</name>
    <name type="common">Wild soybean</name>
    <dbReference type="NCBI Taxonomy" id="3848"/>
    <lineage>
        <taxon>Eukaryota</taxon>
        <taxon>Viridiplantae</taxon>
        <taxon>Streptophyta</taxon>
        <taxon>Embryophyta</taxon>
        <taxon>Tracheophyta</taxon>
        <taxon>Spermatophyta</taxon>
        <taxon>Magnoliopsida</taxon>
        <taxon>eudicotyledons</taxon>
        <taxon>Gunneridae</taxon>
        <taxon>Pentapetalae</taxon>
        <taxon>rosids</taxon>
        <taxon>fabids</taxon>
        <taxon>Fabales</taxon>
        <taxon>Fabaceae</taxon>
        <taxon>Papilionoideae</taxon>
        <taxon>50 kb inversion clade</taxon>
        <taxon>NPAAA clade</taxon>
        <taxon>indigoferoid/millettioid clade</taxon>
        <taxon>Phaseoleae</taxon>
        <taxon>Glycine</taxon>
        <taxon>Glycine subgen. Soja</taxon>
    </lineage>
</organism>
<accession>A0A0B2R2Y1</accession>
<evidence type="ECO:0000259" key="1">
    <source>
        <dbReference type="Pfam" id="PF13966"/>
    </source>
</evidence>
<feature type="non-terminal residue" evidence="2">
    <location>
        <position position="124"/>
    </location>
</feature>
<dbReference type="Proteomes" id="UP000053555">
    <property type="component" value="Unassembled WGS sequence"/>
</dbReference>
<dbReference type="PANTHER" id="PTHR33116">
    <property type="entry name" value="REVERSE TRANSCRIPTASE ZINC-BINDING DOMAIN-CONTAINING PROTEIN-RELATED-RELATED"/>
    <property type="match status" value="1"/>
</dbReference>
<reference evidence="2" key="1">
    <citation type="submission" date="2014-07" db="EMBL/GenBank/DDBJ databases">
        <title>Identification of a novel salt tolerance gene in wild soybean by whole-genome sequencing.</title>
        <authorList>
            <person name="Lam H.-M."/>
            <person name="Qi X."/>
            <person name="Li M.-W."/>
            <person name="Liu X."/>
            <person name="Xie M."/>
            <person name="Ni M."/>
            <person name="Xu X."/>
        </authorList>
    </citation>
    <scope>NUCLEOTIDE SEQUENCE [LARGE SCALE GENOMIC DNA]</scope>
    <source>
        <tissue evidence="2">Root</tissue>
    </source>
</reference>
<dbReference type="PANTHER" id="PTHR33116:SF84">
    <property type="entry name" value="RNA-DIRECTED DNA POLYMERASE"/>
    <property type="match status" value="1"/>
</dbReference>